<keyword evidence="3" id="KW-1185">Reference proteome</keyword>
<feature type="domain" description="F-box" evidence="1">
    <location>
        <begin position="17"/>
        <end position="58"/>
    </location>
</feature>
<gene>
    <name evidence="2" type="ORF">CAMP_LOCUS2150</name>
</gene>
<sequence length="590" mass="70351">MLPVKRRLPNEPLQITWIDIPFKVREIILDKMDSKTRCLFSRCSKICNEEAKKSKFYIYGLEICDDDDDEYNDVPVLKIMFDEFGNGYWFDFIYTGTSNTIVAYRCFKNGEKIAMWTSVENGDNEEVMLRYARMYLNNYQKQVQFFKFSSEKSLNFTLKQLKNLKEIEINNKYEEWEDLDAITFIDKRELLKIDTIKLTKIRFTSEDLFDFKGNNAHVVIKDFGRNYFKKYLKMLKNGDISINSINIVTNRLKNMDFQKLREYIDISHLMENEDEIIFSFQFCSEDRKYSVIYENLVLKIETIEVFEKKVDQFIFWPNLPLHIQENVIDKMDSKNVSNDGGVLELQFSFDENSERHFWLEFLRNYKDQTIVAYKTGNENEEDEGMVKWAKIENGKPKDVQLRYLKEYLAKYRNVVKCFTFDDDYKLLSDFNVNSFKNLEKIDIKDYNMNSRDYFKDGILNWKTIRGCKHVFLYNNADLSFEQFLELDLETGDIKCDALAEGDNFKIYMNMLKNGQVHRNLKSIEFCLFHDKKFSFKDFHPISKTKDRFSTRIYKYRSNFKQNGIIAIIREKGDAEDLISIQCYEGSIGSI</sequence>
<dbReference type="EMBL" id="CANHGI010000001">
    <property type="protein sequence ID" value="CAI5439513.1"/>
    <property type="molecule type" value="Genomic_DNA"/>
</dbReference>
<dbReference type="PANTHER" id="PTHR31006">
    <property type="entry name" value="F-BOX DOMAIN-CONTAINING PROTEIN-RELATED-RELATED"/>
    <property type="match status" value="1"/>
</dbReference>
<evidence type="ECO:0000313" key="2">
    <source>
        <dbReference type="EMBL" id="CAI5439513.1"/>
    </source>
</evidence>
<dbReference type="Proteomes" id="UP001152747">
    <property type="component" value="Unassembled WGS sequence"/>
</dbReference>
<dbReference type="InterPro" id="IPR001810">
    <property type="entry name" value="F-box_dom"/>
</dbReference>
<organism evidence="2 3">
    <name type="scientific">Caenorhabditis angaria</name>
    <dbReference type="NCBI Taxonomy" id="860376"/>
    <lineage>
        <taxon>Eukaryota</taxon>
        <taxon>Metazoa</taxon>
        <taxon>Ecdysozoa</taxon>
        <taxon>Nematoda</taxon>
        <taxon>Chromadorea</taxon>
        <taxon>Rhabditida</taxon>
        <taxon>Rhabditina</taxon>
        <taxon>Rhabditomorpha</taxon>
        <taxon>Rhabditoidea</taxon>
        <taxon>Rhabditidae</taxon>
        <taxon>Peloderinae</taxon>
        <taxon>Caenorhabditis</taxon>
    </lineage>
</organism>
<evidence type="ECO:0000313" key="3">
    <source>
        <dbReference type="Proteomes" id="UP001152747"/>
    </source>
</evidence>
<dbReference type="Pfam" id="PF00646">
    <property type="entry name" value="F-box"/>
    <property type="match status" value="1"/>
</dbReference>
<dbReference type="PANTHER" id="PTHR31006:SF5">
    <property type="entry name" value="PROTEIN CBG09232"/>
    <property type="match status" value="1"/>
</dbReference>
<reference evidence="2" key="1">
    <citation type="submission" date="2022-11" db="EMBL/GenBank/DDBJ databases">
        <authorList>
            <person name="Kikuchi T."/>
        </authorList>
    </citation>
    <scope>NUCLEOTIDE SEQUENCE</scope>
    <source>
        <strain evidence="2">PS1010</strain>
    </source>
</reference>
<dbReference type="AlphaFoldDB" id="A0A9P1I7B5"/>
<comment type="caution">
    <text evidence="2">The sequence shown here is derived from an EMBL/GenBank/DDBJ whole genome shotgun (WGS) entry which is preliminary data.</text>
</comment>
<protein>
    <recommendedName>
        <fullName evidence="1">F-box domain-containing protein</fullName>
    </recommendedName>
</protein>
<name>A0A9P1I7B5_9PELO</name>
<evidence type="ECO:0000259" key="1">
    <source>
        <dbReference type="Pfam" id="PF00646"/>
    </source>
</evidence>
<accession>A0A9P1I7B5</accession>
<dbReference type="InterPro" id="IPR042317">
    <property type="entry name" value="She-1-like"/>
</dbReference>
<proteinExistence type="predicted"/>